<evidence type="ECO:0000256" key="3">
    <source>
        <dbReference type="ARBA" id="ARBA00025714"/>
    </source>
</evidence>
<dbReference type="Gene3D" id="3.40.50.720">
    <property type="entry name" value="NAD(P)-binding Rossmann-like Domain"/>
    <property type="match status" value="1"/>
</dbReference>
<evidence type="ECO:0008006" key="6">
    <source>
        <dbReference type="Google" id="ProtNLM"/>
    </source>
</evidence>
<dbReference type="SUPFAM" id="SSF51735">
    <property type="entry name" value="NAD(P)-binding Rossmann-fold domains"/>
    <property type="match status" value="1"/>
</dbReference>
<dbReference type="Pfam" id="PF00106">
    <property type="entry name" value="adh_short"/>
    <property type="match status" value="1"/>
</dbReference>
<dbReference type="Gramene" id="Manes.10G026800.1.v8.1">
    <property type="protein sequence ID" value="Manes.10G026800.1.v8.1.CDS"/>
    <property type="gene ID" value="Manes.10G026800.v8.1"/>
</dbReference>
<organism evidence="4 5">
    <name type="scientific">Manihot esculenta</name>
    <name type="common">Cassava</name>
    <name type="synonym">Jatropha manihot</name>
    <dbReference type="NCBI Taxonomy" id="3983"/>
    <lineage>
        <taxon>Eukaryota</taxon>
        <taxon>Viridiplantae</taxon>
        <taxon>Streptophyta</taxon>
        <taxon>Embryophyta</taxon>
        <taxon>Tracheophyta</taxon>
        <taxon>Spermatophyta</taxon>
        <taxon>Magnoliopsida</taxon>
        <taxon>eudicotyledons</taxon>
        <taxon>Gunneridae</taxon>
        <taxon>Pentapetalae</taxon>
        <taxon>rosids</taxon>
        <taxon>fabids</taxon>
        <taxon>Malpighiales</taxon>
        <taxon>Euphorbiaceae</taxon>
        <taxon>Crotonoideae</taxon>
        <taxon>Manihoteae</taxon>
        <taxon>Manihot</taxon>
    </lineage>
</organism>
<dbReference type="EMBL" id="CM004396">
    <property type="protein sequence ID" value="OAY38588.1"/>
    <property type="molecule type" value="Genomic_DNA"/>
</dbReference>
<dbReference type="PANTHER" id="PTHR42898:SF6">
    <property type="entry name" value="NADP-DEPENDENT MANNITOL DEHYDROGENASE"/>
    <property type="match status" value="1"/>
</dbReference>
<accession>A0A251JXI0</accession>
<dbReference type="Proteomes" id="UP000091857">
    <property type="component" value="Chromosome 10"/>
</dbReference>
<protein>
    <recommendedName>
        <fullName evidence="6">Tropinone reductase I</fullName>
    </recommendedName>
</protein>
<evidence type="ECO:0000313" key="5">
    <source>
        <dbReference type="Proteomes" id="UP000091857"/>
    </source>
</evidence>
<gene>
    <name evidence="4" type="ORF">MANES_10G026800</name>
</gene>
<evidence type="ECO:0000313" key="4">
    <source>
        <dbReference type="EMBL" id="OAY38588.1"/>
    </source>
</evidence>
<dbReference type="AlphaFoldDB" id="A0A251JXI0"/>
<dbReference type="PANTHER" id="PTHR42898">
    <property type="entry name" value="TROPINONE REDUCTASE"/>
    <property type="match status" value="1"/>
</dbReference>
<sequence length="116" mass="12642">MSKAESSFKEPRWSLQGMTALVTDGTRGIGNATVEELAGLGARVHTCSRNEAELNKCLKEWEAKGFVVTGSVCDATSRAQREKLIEQVGSVFNGRLNILERLASVHLLESLFCTLS</sequence>
<evidence type="ECO:0000256" key="1">
    <source>
        <dbReference type="ARBA" id="ARBA00022857"/>
    </source>
</evidence>
<dbReference type="Gramene" id="Manes.10G026800.6.v8.1">
    <property type="protein sequence ID" value="Manes.10G026800.6.v8.1.CDS"/>
    <property type="gene ID" value="Manes.10G026800.v8.1"/>
</dbReference>
<keyword evidence="5" id="KW-1185">Reference proteome</keyword>
<dbReference type="InterPro" id="IPR002347">
    <property type="entry name" value="SDR_fam"/>
</dbReference>
<dbReference type="STRING" id="3983.A0A251JXI0"/>
<comment type="similarity">
    <text evidence="3">Belongs to the short-chain dehydrogenases/reductases (SDR) family. SDR65C subfamily.</text>
</comment>
<reference evidence="4 5" key="1">
    <citation type="submission" date="2016-02" db="EMBL/GenBank/DDBJ databases">
        <title>WGS assembly of Manihot esculenta.</title>
        <authorList>
            <person name="Bredeson J.V."/>
            <person name="Prochnik S.E."/>
            <person name="Lyons J.B."/>
            <person name="Schmutz J."/>
            <person name="Grimwood J."/>
            <person name="Vrebalov J."/>
            <person name="Bart R.S."/>
            <person name="Amuge T."/>
            <person name="Ferguson M.E."/>
            <person name="Green R."/>
            <person name="Putnam N."/>
            <person name="Stites J."/>
            <person name="Rounsley S."/>
            <person name="Rokhsar D.S."/>
        </authorList>
    </citation>
    <scope>NUCLEOTIDE SEQUENCE [LARGE SCALE GENOMIC DNA]</scope>
    <source>
        <strain evidence="5">cv. AM560-2</strain>
        <tissue evidence="4">Leaf</tissue>
    </source>
</reference>
<keyword evidence="1" id="KW-0521">NADP</keyword>
<dbReference type="OrthoDB" id="417891at2759"/>
<dbReference type="Gramene" id="Manes.10G026800.5.v8.1">
    <property type="protein sequence ID" value="Manes.10G026800.5.v8.1.CDS"/>
    <property type="gene ID" value="Manes.10G026800.v8.1"/>
</dbReference>
<dbReference type="InterPro" id="IPR045000">
    <property type="entry name" value="TR"/>
</dbReference>
<proteinExistence type="inferred from homology"/>
<dbReference type="InterPro" id="IPR036291">
    <property type="entry name" value="NAD(P)-bd_dom_sf"/>
</dbReference>
<keyword evidence="2" id="KW-0560">Oxidoreductase</keyword>
<dbReference type="EMBL" id="CM004396">
    <property type="protein sequence ID" value="OAY38589.1"/>
    <property type="molecule type" value="Genomic_DNA"/>
</dbReference>
<name>A0A251JXI0_MANES</name>
<dbReference type="GO" id="GO:0016491">
    <property type="term" value="F:oxidoreductase activity"/>
    <property type="evidence" value="ECO:0007669"/>
    <property type="project" value="UniProtKB-KW"/>
</dbReference>
<evidence type="ECO:0000256" key="2">
    <source>
        <dbReference type="ARBA" id="ARBA00023002"/>
    </source>
</evidence>